<comment type="caution">
    <text evidence="1">The sequence shown here is derived from an EMBL/GenBank/DDBJ whole genome shotgun (WGS) entry which is preliminary data.</text>
</comment>
<dbReference type="EMBL" id="JZWT02000022">
    <property type="protein sequence ID" value="MFB6491126.1"/>
    <property type="molecule type" value="Genomic_DNA"/>
</dbReference>
<evidence type="ECO:0000313" key="2">
    <source>
        <dbReference type="Proteomes" id="UP000033636"/>
    </source>
</evidence>
<proteinExistence type="predicted"/>
<name>A0ACC6V2H8_9CREN</name>
<protein>
    <submittedName>
        <fullName evidence="1">Uncharacterized protein</fullName>
    </submittedName>
</protein>
<reference evidence="1" key="1">
    <citation type="submission" date="2024-07" db="EMBL/GenBank/DDBJ databases">
        <title>Metagenome and Metagenome-Assembled Genomes of Archaea from a hot spring from the geothermal field of Los Azufres, Mexico.</title>
        <authorList>
            <person name="Marin-Paredes R."/>
            <person name="Martinez-Romero E."/>
            <person name="Servin-Garciduenas L.E."/>
        </authorList>
    </citation>
    <scope>NUCLEOTIDE SEQUENCE</scope>
</reference>
<accession>A0ACC6V2H8</accession>
<evidence type="ECO:0000313" key="1">
    <source>
        <dbReference type="EMBL" id="MFB6491126.1"/>
    </source>
</evidence>
<organism evidence="1 2">
    <name type="scientific">Thermoproteus sp. AZ2</name>
    <dbReference type="NCBI Taxonomy" id="1609232"/>
    <lineage>
        <taxon>Archaea</taxon>
        <taxon>Thermoproteota</taxon>
        <taxon>Thermoprotei</taxon>
        <taxon>Thermoproteales</taxon>
        <taxon>Thermoproteaceae</taxon>
        <taxon>Thermoproteus</taxon>
    </lineage>
</organism>
<sequence length="154" mass="17217">MYIELFVISGRSQQLEESLKKAVEDIRSKVERRDRVRLATIKIRQDAADQILKFLDQPVERVPPHFRSLVSILKRYNVAAFPAVIVDGQKILEGREDVDAAVAAVYKRANEEFGISLQPAAPTVPAPPKPVEAPQPTPTEVQPPPPRPPRRLGL</sequence>
<gene>
    <name evidence="1" type="ORF">TU35_007805</name>
</gene>
<dbReference type="Proteomes" id="UP000033636">
    <property type="component" value="Unassembled WGS sequence"/>
</dbReference>